<comment type="caution">
    <text evidence="1">The sequence shown here is derived from an EMBL/GenBank/DDBJ whole genome shotgun (WGS) entry which is preliminary data.</text>
</comment>
<reference evidence="1" key="1">
    <citation type="submission" date="2023-04" db="EMBL/GenBank/DDBJ databases">
        <title>Ambrosiozyma monospora NBRC 1965.</title>
        <authorList>
            <person name="Ichikawa N."/>
            <person name="Sato H."/>
            <person name="Tonouchi N."/>
        </authorList>
    </citation>
    <scope>NUCLEOTIDE SEQUENCE</scope>
    <source>
        <strain evidence="1">NBRC 1965</strain>
    </source>
</reference>
<dbReference type="AlphaFoldDB" id="A0A9W6TAZ9"/>
<name>A0A9W6TAZ9_AMBMO</name>
<evidence type="ECO:0000313" key="1">
    <source>
        <dbReference type="EMBL" id="GME85954.1"/>
    </source>
</evidence>
<organism evidence="1 2">
    <name type="scientific">Ambrosiozyma monospora</name>
    <name type="common">Yeast</name>
    <name type="synonym">Endomycopsis monosporus</name>
    <dbReference type="NCBI Taxonomy" id="43982"/>
    <lineage>
        <taxon>Eukaryota</taxon>
        <taxon>Fungi</taxon>
        <taxon>Dikarya</taxon>
        <taxon>Ascomycota</taxon>
        <taxon>Saccharomycotina</taxon>
        <taxon>Pichiomycetes</taxon>
        <taxon>Pichiales</taxon>
        <taxon>Pichiaceae</taxon>
        <taxon>Ambrosiozyma</taxon>
    </lineage>
</organism>
<gene>
    <name evidence="1" type="ORF">Amon01_001022900</name>
</gene>
<protein>
    <submittedName>
        <fullName evidence="1">Unnamed protein product</fullName>
    </submittedName>
</protein>
<evidence type="ECO:0000313" key="2">
    <source>
        <dbReference type="Proteomes" id="UP001165063"/>
    </source>
</evidence>
<dbReference type="Proteomes" id="UP001165063">
    <property type="component" value="Unassembled WGS sequence"/>
</dbReference>
<sequence length="169" mass="20140">MSLIFDEYEKLLDILRREEQNELGDDFDECFDIRFVDEPFLKGNRSSWFDALVGHLLRNRYLVPNPEALIHIQFLLWCQQVMHDEGRDVTLKNADVTSTLLDGFHFYWRTCNPDASEQEKSLALQFLVNLEDYTAYRFERNSLSLEHRRGRLTDAEYYQAKSALYYSYS</sequence>
<keyword evidence="2" id="KW-1185">Reference proteome</keyword>
<proteinExistence type="predicted"/>
<dbReference type="EMBL" id="BSXU01018947">
    <property type="protein sequence ID" value="GME85954.1"/>
    <property type="molecule type" value="Genomic_DNA"/>
</dbReference>
<accession>A0A9W6TAZ9</accession>